<feature type="region of interest" description="Disordered" evidence="1">
    <location>
        <begin position="128"/>
        <end position="170"/>
    </location>
</feature>
<evidence type="ECO:0000313" key="4">
    <source>
        <dbReference type="Proteomes" id="UP000054248"/>
    </source>
</evidence>
<evidence type="ECO:0000313" key="3">
    <source>
        <dbReference type="EMBL" id="KIO21041.1"/>
    </source>
</evidence>
<dbReference type="Proteomes" id="UP000054248">
    <property type="component" value="Unassembled WGS sequence"/>
</dbReference>
<gene>
    <name evidence="3" type="ORF">M407DRAFT_29307</name>
</gene>
<feature type="domain" description="Fungal-type protein kinase" evidence="2">
    <location>
        <begin position="20"/>
        <end position="342"/>
    </location>
</feature>
<proteinExistence type="predicted"/>
<organism evidence="3 4">
    <name type="scientific">Tulasnella calospora MUT 4182</name>
    <dbReference type="NCBI Taxonomy" id="1051891"/>
    <lineage>
        <taxon>Eukaryota</taxon>
        <taxon>Fungi</taxon>
        <taxon>Dikarya</taxon>
        <taxon>Basidiomycota</taxon>
        <taxon>Agaricomycotina</taxon>
        <taxon>Agaricomycetes</taxon>
        <taxon>Cantharellales</taxon>
        <taxon>Tulasnellaceae</taxon>
        <taxon>Tulasnella</taxon>
    </lineage>
</organism>
<dbReference type="InterPro" id="IPR040976">
    <property type="entry name" value="Pkinase_fungal"/>
</dbReference>
<feature type="compositionally biased region" description="Low complexity" evidence="1">
    <location>
        <begin position="138"/>
        <end position="167"/>
    </location>
</feature>
<keyword evidence="4" id="KW-1185">Reference proteome</keyword>
<dbReference type="PANTHER" id="PTHR38248">
    <property type="entry name" value="FUNK1 6"/>
    <property type="match status" value="1"/>
</dbReference>
<dbReference type="SUPFAM" id="SSF56112">
    <property type="entry name" value="Protein kinase-like (PK-like)"/>
    <property type="match status" value="1"/>
</dbReference>
<dbReference type="PANTHER" id="PTHR38248:SF2">
    <property type="entry name" value="FUNK1 11"/>
    <property type="match status" value="1"/>
</dbReference>
<dbReference type="AlphaFoldDB" id="A0A0C3Q949"/>
<reference evidence="4" key="2">
    <citation type="submission" date="2015-01" db="EMBL/GenBank/DDBJ databases">
        <title>Evolutionary Origins and Diversification of the Mycorrhizal Mutualists.</title>
        <authorList>
            <consortium name="DOE Joint Genome Institute"/>
            <consortium name="Mycorrhizal Genomics Consortium"/>
            <person name="Kohler A."/>
            <person name="Kuo A."/>
            <person name="Nagy L.G."/>
            <person name="Floudas D."/>
            <person name="Copeland A."/>
            <person name="Barry K.W."/>
            <person name="Cichocki N."/>
            <person name="Veneault-Fourrey C."/>
            <person name="LaButti K."/>
            <person name="Lindquist E.A."/>
            <person name="Lipzen A."/>
            <person name="Lundell T."/>
            <person name="Morin E."/>
            <person name="Murat C."/>
            <person name="Riley R."/>
            <person name="Ohm R."/>
            <person name="Sun H."/>
            <person name="Tunlid A."/>
            <person name="Henrissat B."/>
            <person name="Grigoriev I.V."/>
            <person name="Hibbett D.S."/>
            <person name="Martin F."/>
        </authorList>
    </citation>
    <scope>NUCLEOTIDE SEQUENCE [LARGE SCALE GENOMIC DNA]</scope>
    <source>
        <strain evidence="4">MUT 4182</strain>
    </source>
</reference>
<dbReference type="InterPro" id="IPR011009">
    <property type="entry name" value="Kinase-like_dom_sf"/>
</dbReference>
<evidence type="ECO:0000256" key="1">
    <source>
        <dbReference type="SAM" id="MobiDB-lite"/>
    </source>
</evidence>
<sequence>MTRASSVASTLGHKRFVTFTSLCATGRATRVWRVVEVGSFNELEPLNSSILVLKDVWLDSQSKTECQNLDAIFQELQKLADLLDKGDEKSDIFDGVDEKSKKALKECLKGRSWKRYFLSKVCDWQGSESKKVPPAAQPDSTLFDPPTSTPTPSSNPYSDRSRSTTTRATDLVPVAQNRPLHDYCPKRQYRVLFKEVCEALHDVQRLEDVATALLDSVFALQLMFLAGWVHRDISSGNIYAYRSQENGTYGTQVRGILADLEYAKHFDPDGAKGSSDPKTGTAFFMAIEIQRQVLIYDPNPLTAWSMPELDGDVPQSNLQTPTGVIHNFEHDMESIFWLFLWTLLLRFPSKRSAEQKKEFAGALSAIFQDTTLCPPEREHIFTRSGALNTLLKRWLNPELQPISGPLVKLQIALVVGYRTRQFNFGNMASYAELYPYLLRALESGRIVAEAKKSEPLTASSPVDHRPM</sequence>
<accession>A0A0C3Q949</accession>
<dbReference type="EMBL" id="KN823151">
    <property type="protein sequence ID" value="KIO21041.1"/>
    <property type="molecule type" value="Genomic_DNA"/>
</dbReference>
<evidence type="ECO:0000259" key="2">
    <source>
        <dbReference type="Pfam" id="PF17667"/>
    </source>
</evidence>
<protein>
    <recommendedName>
        <fullName evidence="2">Fungal-type protein kinase domain-containing protein</fullName>
    </recommendedName>
</protein>
<name>A0A0C3Q949_9AGAM</name>
<dbReference type="HOGENOM" id="CLU_585519_0_0_1"/>
<dbReference type="Gene3D" id="1.10.510.10">
    <property type="entry name" value="Transferase(Phosphotransferase) domain 1"/>
    <property type="match status" value="1"/>
</dbReference>
<dbReference type="OrthoDB" id="3246048at2759"/>
<reference evidence="3 4" key="1">
    <citation type="submission" date="2014-04" db="EMBL/GenBank/DDBJ databases">
        <authorList>
            <consortium name="DOE Joint Genome Institute"/>
            <person name="Kuo A."/>
            <person name="Girlanda M."/>
            <person name="Perotto S."/>
            <person name="Kohler A."/>
            <person name="Nagy L.G."/>
            <person name="Floudas D."/>
            <person name="Copeland A."/>
            <person name="Barry K.W."/>
            <person name="Cichocki N."/>
            <person name="Veneault-Fourrey C."/>
            <person name="LaButti K."/>
            <person name="Lindquist E.A."/>
            <person name="Lipzen A."/>
            <person name="Lundell T."/>
            <person name="Morin E."/>
            <person name="Murat C."/>
            <person name="Sun H."/>
            <person name="Tunlid A."/>
            <person name="Henrissat B."/>
            <person name="Grigoriev I.V."/>
            <person name="Hibbett D.S."/>
            <person name="Martin F."/>
            <person name="Nordberg H.P."/>
            <person name="Cantor M.N."/>
            <person name="Hua S.X."/>
        </authorList>
    </citation>
    <scope>NUCLEOTIDE SEQUENCE [LARGE SCALE GENOMIC DNA]</scope>
    <source>
        <strain evidence="3 4">MUT 4182</strain>
    </source>
</reference>
<dbReference type="Pfam" id="PF17667">
    <property type="entry name" value="Pkinase_fungal"/>
    <property type="match status" value="1"/>
</dbReference>